<name>A0A016VPH5_9BILA</name>
<dbReference type="Proteomes" id="UP000024635">
    <property type="component" value="Unassembled WGS sequence"/>
</dbReference>
<gene>
    <name evidence="1" type="primary">Acey_s0007.g3334</name>
    <name evidence="1" type="ORF">Y032_0007g3334</name>
</gene>
<dbReference type="EMBL" id="JARK01001343">
    <property type="protein sequence ID" value="EYC28643.1"/>
    <property type="molecule type" value="Genomic_DNA"/>
</dbReference>
<proteinExistence type="predicted"/>
<evidence type="ECO:0000313" key="2">
    <source>
        <dbReference type="Proteomes" id="UP000024635"/>
    </source>
</evidence>
<reference evidence="2" key="1">
    <citation type="journal article" date="2015" name="Nat. Genet.">
        <title>The genome and transcriptome of the zoonotic hookworm Ancylostoma ceylanicum identify infection-specific gene families.</title>
        <authorList>
            <person name="Schwarz E.M."/>
            <person name="Hu Y."/>
            <person name="Antoshechkin I."/>
            <person name="Miller M.M."/>
            <person name="Sternberg P.W."/>
            <person name="Aroian R.V."/>
        </authorList>
    </citation>
    <scope>NUCLEOTIDE SEQUENCE</scope>
    <source>
        <strain evidence="2">HY135</strain>
    </source>
</reference>
<organism evidence="1 2">
    <name type="scientific">Ancylostoma ceylanicum</name>
    <dbReference type="NCBI Taxonomy" id="53326"/>
    <lineage>
        <taxon>Eukaryota</taxon>
        <taxon>Metazoa</taxon>
        <taxon>Ecdysozoa</taxon>
        <taxon>Nematoda</taxon>
        <taxon>Chromadorea</taxon>
        <taxon>Rhabditida</taxon>
        <taxon>Rhabditina</taxon>
        <taxon>Rhabditomorpha</taxon>
        <taxon>Strongyloidea</taxon>
        <taxon>Ancylostomatidae</taxon>
        <taxon>Ancylostomatinae</taxon>
        <taxon>Ancylostoma</taxon>
    </lineage>
</organism>
<protein>
    <submittedName>
        <fullName evidence="1">Uncharacterized protein</fullName>
    </submittedName>
</protein>
<keyword evidence="2" id="KW-1185">Reference proteome</keyword>
<sequence>MEGLICGPNDEDSHPPPTSLVKRLFKQMKTATQELTKEIVDLGQKKVEIETELDLITTFQFGILQEVAEVKQATGTNPR</sequence>
<comment type="caution">
    <text evidence="1">The sequence shown here is derived from an EMBL/GenBank/DDBJ whole genome shotgun (WGS) entry which is preliminary data.</text>
</comment>
<accession>A0A016VPH5</accession>
<dbReference type="AlphaFoldDB" id="A0A016VPH5"/>
<evidence type="ECO:0000313" key="1">
    <source>
        <dbReference type="EMBL" id="EYC28643.1"/>
    </source>
</evidence>